<dbReference type="InterPro" id="IPR002125">
    <property type="entry name" value="CMP_dCMP_dom"/>
</dbReference>
<dbReference type="EMBL" id="DVJM01000028">
    <property type="protein sequence ID" value="HIS78116.1"/>
    <property type="molecule type" value="Genomic_DNA"/>
</dbReference>
<accession>A0A9D1FQM5</accession>
<feature type="binding site" evidence="7">
    <location>
        <position position="102"/>
    </location>
    <ligand>
        <name>Zn(2+)</name>
        <dbReference type="ChEBI" id="CHEBI:29105"/>
        <note>catalytic</note>
    </ligand>
</feature>
<dbReference type="EC" id="3.5.4.33" evidence="7"/>
<dbReference type="Proteomes" id="UP000824141">
    <property type="component" value="Unassembled WGS sequence"/>
</dbReference>
<keyword evidence="4 7" id="KW-0378">Hydrolase</keyword>
<evidence type="ECO:0000256" key="5">
    <source>
        <dbReference type="ARBA" id="ARBA00022833"/>
    </source>
</evidence>
<evidence type="ECO:0000259" key="8">
    <source>
        <dbReference type="PROSITE" id="PS51747"/>
    </source>
</evidence>
<evidence type="ECO:0000256" key="2">
    <source>
        <dbReference type="ARBA" id="ARBA00022694"/>
    </source>
</evidence>
<dbReference type="InterPro" id="IPR058535">
    <property type="entry name" value="MafB19-deam"/>
</dbReference>
<comment type="cofactor">
    <cofactor evidence="7">
        <name>Zn(2+)</name>
        <dbReference type="ChEBI" id="CHEBI:29105"/>
    </cofactor>
    <text evidence="7">Binds 1 zinc ion per subunit.</text>
</comment>
<protein>
    <recommendedName>
        <fullName evidence="7">tRNA-specific adenosine deaminase</fullName>
        <ecNumber evidence="7">3.5.4.33</ecNumber>
    </recommendedName>
</protein>
<dbReference type="GO" id="GO:0002100">
    <property type="term" value="P:tRNA wobble adenosine to inosine editing"/>
    <property type="evidence" value="ECO:0007669"/>
    <property type="project" value="UniProtKB-UniRule"/>
</dbReference>
<dbReference type="AlphaFoldDB" id="A0A9D1FQM5"/>
<feature type="binding site" evidence="7">
    <location>
        <position position="99"/>
    </location>
    <ligand>
        <name>Zn(2+)</name>
        <dbReference type="ChEBI" id="CHEBI:29105"/>
        <note>catalytic</note>
    </ligand>
</feature>
<feature type="binding site" evidence="7">
    <location>
        <position position="69"/>
    </location>
    <ligand>
        <name>Zn(2+)</name>
        <dbReference type="ChEBI" id="CHEBI:29105"/>
        <note>catalytic</note>
    </ligand>
</feature>
<evidence type="ECO:0000256" key="1">
    <source>
        <dbReference type="ARBA" id="ARBA00011738"/>
    </source>
</evidence>
<organism evidence="9 10">
    <name type="scientific">Candidatus Caccousia stercoris</name>
    <dbReference type="NCBI Taxonomy" id="2840723"/>
    <lineage>
        <taxon>Bacteria</taxon>
        <taxon>Bacillati</taxon>
        <taxon>Bacillota</taxon>
        <taxon>Clostridia</taxon>
        <taxon>Eubacteriales</taxon>
        <taxon>Oscillospiraceae</taxon>
        <taxon>Oscillospiraceae incertae sedis</taxon>
        <taxon>Candidatus Caccousia</taxon>
    </lineage>
</organism>
<gene>
    <name evidence="7" type="primary">tadA</name>
    <name evidence="9" type="ORF">IAD03_01985</name>
</gene>
<comment type="function">
    <text evidence="7">Catalyzes the deamination of adenosine to inosine at the wobble position 34 of tRNA(Arg2).</text>
</comment>
<keyword evidence="5 7" id="KW-0862">Zinc</keyword>
<dbReference type="CDD" id="cd01285">
    <property type="entry name" value="nucleoside_deaminase"/>
    <property type="match status" value="1"/>
</dbReference>
<comment type="subunit">
    <text evidence="1 7">Homodimer.</text>
</comment>
<dbReference type="GO" id="GO:0052717">
    <property type="term" value="F:tRNA-specific adenosine-34 deaminase activity"/>
    <property type="evidence" value="ECO:0007669"/>
    <property type="project" value="UniProtKB-UniRule"/>
</dbReference>
<name>A0A9D1FQM5_9FIRM</name>
<evidence type="ECO:0000256" key="7">
    <source>
        <dbReference type="HAMAP-Rule" id="MF_00972"/>
    </source>
</evidence>
<dbReference type="InterPro" id="IPR016193">
    <property type="entry name" value="Cytidine_deaminase-like"/>
</dbReference>
<dbReference type="FunFam" id="3.40.140.10:FF:000005">
    <property type="entry name" value="tRNA-specific adenosine deaminase"/>
    <property type="match status" value="1"/>
</dbReference>
<dbReference type="GO" id="GO:0008270">
    <property type="term" value="F:zinc ion binding"/>
    <property type="evidence" value="ECO:0007669"/>
    <property type="project" value="UniProtKB-UniRule"/>
</dbReference>
<comment type="caution">
    <text evidence="9">The sequence shown here is derived from an EMBL/GenBank/DDBJ whole genome shotgun (WGS) entry which is preliminary data.</text>
</comment>
<comment type="catalytic activity">
    <reaction evidence="6 7">
        <text>adenosine(34) in tRNA + H2O + H(+) = inosine(34) in tRNA + NH4(+)</text>
        <dbReference type="Rhea" id="RHEA:43168"/>
        <dbReference type="Rhea" id="RHEA-COMP:10373"/>
        <dbReference type="Rhea" id="RHEA-COMP:10374"/>
        <dbReference type="ChEBI" id="CHEBI:15377"/>
        <dbReference type="ChEBI" id="CHEBI:15378"/>
        <dbReference type="ChEBI" id="CHEBI:28938"/>
        <dbReference type="ChEBI" id="CHEBI:74411"/>
        <dbReference type="ChEBI" id="CHEBI:82852"/>
        <dbReference type="EC" id="3.5.4.33"/>
    </reaction>
</comment>
<dbReference type="SUPFAM" id="SSF53927">
    <property type="entry name" value="Cytidine deaminase-like"/>
    <property type="match status" value="1"/>
</dbReference>
<comment type="similarity">
    <text evidence="7">Belongs to the cytidine and deoxycytidylate deaminase family.</text>
</comment>
<reference evidence="9" key="2">
    <citation type="journal article" date="2021" name="PeerJ">
        <title>Extensive microbial diversity within the chicken gut microbiome revealed by metagenomics and culture.</title>
        <authorList>
            <person name="Gilroy R."/>
            <person name="Ravi A."/>
            <person name="Getino M."/>
            <person name="Pursley I."/>
            <person name="Horton D.L."/>
            <person name="Alikhan N.F."/>
            <person name="Baker D."/>
            <person name="Gharbi K."/>
            <person name="Hall N."/>
            <person name="Watson M."/>
            <person name="Adriaenssens E.M."/>
            <person name="Foster-Nyarko E."/>
            <person name="Jarju S."/>
            <person name="Secka A."/>
            <person name="Antonio M."/>
            <person name="Oren A."/>
            <person name="Chaudhuri R.R."/>
            <person name="La Ragione R."/>
            <person name="Hildebrand F."/>
            <person name="Pallen M.J."/>
        </authorList>
    </citation>
    <scope>NUCLEOTIDE SEQUENCE</scope>
    <source>
        <strain evidence="9">6086</strain>
    </source>
</reference>
<feature type="active site" description="Proton donor" evidence="7">
    <location>
        <position position="71"/>
    </location>
</feature>
<evidence type="ECO:0000256" key="3">
    <source>
        <dbReference type="ARBA" id="ARBA00022723"/>
    </source>
</evidence>
<dbReference type="PANTHER" id="PTHR11079:SF202">
    <property type="entry name" value="TRNA-SPECIFIC ADENOSINE DEAMINASE"/>
    <property type="match status" value="1"/>
</dbReference>
<dbReference type="NCBIfam" id="NF008113">
    <property type="entry name" value="PRK10860.1"/>
    <property type="match status" value="1"/>
</dbReference>
<dbReference type="Pfam" id="PF14437">
    <property type="entry name" value="MafB19-deam"/>
    <property type="match status" value="1"/>
</dbReference>
<evidence type="ECO:0000313" key="10">
    <source>
        <dbReference type="Proteomes" id="UP000824141"/>
    </source>
</evidence>
<reference evidence="9" key="1">
    <citation type="submission" date="2020-10" db="EMBL/GenBank/DDBJ databases">
        <authorList>
            <person name="Gilroy R."/>
        </authorList>
    </citation>
    <scope>NUCLEOTIDE SEQUENCE</scope>
    <source>
        <strain evidence="9">6086</strain>
    </source>
</reference>
<proteinExistence type="inferred from homology"/>
<dbReference type="HAMAP" id="MF_00972">
    <property type="entry name" value="tRNA_aden_deaminase"/>
    <property type="match status" value="1"/>
</dbReference>
<dbReference type="InterPro" id="IPR028883">
    <property type="entry name" value="tRNA_aden_deaminase"/>
</dbReference>
<evidence type="ECO:0000256" key="6">
    <source>
        <dbReference type="ARBA" id="ARBA00048045"/>
    </source>
</evidence>
<dbReference type="Gene3D" id="3.40.140.10">
    <property type="entry name" value="Cytidine Deaminase, domain 2"/>
    <property type="match status" value="1"/>
</dbReference>
<evidence type="ECO:0000313" key="9">
    <source>
        <dbReference type="EMBL" id="HIS78116.1"/>
    </source>
</evidence>
<dbReference type="PROSITE" id="PS51747">
    <property type="entry name" value="CYT_DCMP_DEAMINASES_2"/>
    <property type="match status" value="1"/>
</dbReference>
<dbReference type="PANTHER" id="PTHR11079">
    <property type="entry name" value="CYTOSINE DEAMINASE FAMILY MEMBER"/>
    <property type="match status" value="1"/>
</dbReference>
<feature type="domain" description="CMP/dCMP-type deaminase" evidence="8">
    <location>
        <begin position="18"/>
        <end position="137"/>
    </location>
</feature>
<sequence>MSGNEAWKSFTLPESSPAEDERFMREAMTLAREAAAEGEVPVGAVVVRAGEIVGRGRNRRERDKTALAHAELEAIEDACRTLGGWRLWQCVLYVTLEPCPMCAGAAINARIPRVVYGASDPKAGSCGSLVNLFSLPYNHHPAVTSGVLGEECAALLREFFRSLRPR</sequence>
<evidence type="ECO:0000256" key="4">
    <source>
        <dbReference type="ARBA" id="ARBA00022801"/>
    </source>
</evidence>
<keyword evidence="3 7" id="KW-0479">Metal-binding</keyword>
<keyword evidence="2 7" id="KW-0819">tRNA processing</keyword>